<gene>
    <name evidence="3" type="ORF">K432DRAFT_104685</name>
</gene>
<feature type="compositionally biased region" description="Low complexity" evidence="2">
    <location>
        <begin position="612"/>
        <end position="621"/>
    </location>
</feature>
<accession>A0A8E2E5T5</accession>
<feature type="compositionally biased region" description="Acidic residues" evidence="2">
    <location>
        <begin position="501"/>
        <end position="511"/>
    </location>
</feature>
<feature type="compositionally biased region" description="Basic residues" evidence="2">
    <location>
        <begin position="285"/>
        <end position="299"/>
    </location>
</feature>
<feature type="compositionally biased region" description="Basic and acidic residues" evidence="2">
    <location>
        <begin position="129"/>
        <end position="177"/>
    </location>
</feature>
<reference evidence="3 4" key="1">
    <citation type="journal article" date="2016" name="Nat. Commun.">
        <title>Ectomycorrhizal ecology is imprinted in the genome of the dominant symbiotic fungus Cenococcum geophilum.</title>
        <authorList>
            <consortium name="DOE Joint Genome Institute"/>
            <person name="Peter M."/>
            <person name="Kohler A."/>
            <person name="Ohm R.A."/>
            <person name="Kuo A."/>
            <person name="Krutzmann J."/>
            <person name="Morin E."/>
            <person name="Arend M."/>
            <person name="Barry K.W."/>
            <person name="Binder M."/>
            <person name="Choi C."/>
            <person name="Clum A."/>
            <person name="Copeland A."/>
            <person name="Grisel N."/>
            <person name="Haridas S."/>
            <person name="Kipfer T."/>
            <person name="LaButti K."/>
            <person name="Lindquist E."/>
            <person name="Lipzen A."/>
            <person name="Maire R."/>
            <person name="Meier B."/>
            <person name="Mihaltcheva S."/>
            <person name="Molinier V."/>
            <person name="Murat C."/>
            <person name="Poggeler S."/>
            <person name="Quandt C.A."/>
            <person name="Sperisen C."/>
            <person name="Tritt A."/>
            <person name="Tisserant E."/>
            <person name="Crous P.W."/>
            <person name="Henrissat B."/>
            <person name="Nehls U."/>
            <person name="Egli S."/>
            <person name="Spatafora J.W."/>
            <person name="Grigoriev I.V."/>
            <person name="Martin F.M."/>
        </authorList>
    </citation>
    <scope>NUCLEOTIDE SEQUENCE [LARGE SCALE GENOMIC DNA]</scope>
    <source>
        <strain evidence="3 4">CBS 459.81</strain>
    </source>
</reference>
<feature type="compositionally biased region" description="Pro residues" evidence="2">
    <location>
        <begin position="116"/>
        <end position="126"/>
    </location>
</feature>
<dbReference type="Proteomes" id="UP000250266">
    <property type="component" value="Unassembled WGS sequence"/>
</dbReference>
<evidence type="ECO:0000256" key="2">
    <source>
        <dbReference type="SAM" id="MobiDB-lite"/>
    </source>
</evidence>
<dbReference type="EMBL" id="KV745091">
    <property type="protein sequence ID" value="OCK77935.1"/>
    <property type="molecule type" value="Genomic_DNA"/>
</dbReference>
<dbReference type="OrthoDB" id="3786084at2759"/>
<feature type="region of interest" description="Disordered" evidence="2">
    <location>
        <begin position="242"/>
        <end position="310"/>
    </location>
</feature>
<feature type="coiled-coil region" evidence="1">
    <location>
        <begin position="74"/>
        <end position="101"/>
    </location>
</feature>
<evidence type="ECO:0000313" key="4">
    <source>
        <dbReference type="Proteomes" id="UP000250266"/>
    </source>
</evidence>
<name>A0A8E2E5T5_9PEZI</name>
<evidence type="ECO:0000313" key="3">
    <source>
        <dbReference type="EMBL" id="OCK77935.1"/>
    </source>
</evidence>
<feature type="compositionally biased region" description="Pro residues" evidence="2">
    <location>
        <begin position="251"/>
        <end position="263"/>
    </location>
</feature>
<feature type="compositionally biased region" description="Basic and acidic residues" evidence="2">
    <location>
        <begin position="592"/>
        <end position="605"/>
    </location>
</feature>
<organism evidence="3 4">
    <name type="scientific">Lepidopterella palustris CBS 459.81</name>
    <dbReference type="NCBI Taxonomy" id="1314670"/>
    <lineage>
        <taxon>Eukaryota</taxon>
        <taxon>Fungi</taxon>
        <taxon>Dikarya</taxon>
        <taxon>Ascomycota</taxon>
        <taxon>Pezizomycotina</taxon>
        <taxon>Dothideomycetes</taxon>
        <taxon>Pleosporomycetidae</taxon>
        <taxon>Mytilinidiales</taxon>
        <taxon>Argynnaceae</taxon>
        <taxon>Lepidopterella</taxon>
    </lineage>
</organism>
<feature type="compositionally biased region" description="Low complexity" evidence="2">
    <location>
        <begin position="43"/>
        <end position="52"/>
    </location>
</feature>
<feature type="compositionally biased region" description="Polar residues" evidence="2">
    <location>
        <begin position="512"/>
        <end position="527"/>
    </location>
</feature>
<feature type="compositionally biased region" description="Acidic residues" evidence="2">
    <location>
        <begin position="183"/>
        <end position="199"/>
    </location>
</feature>
<feature type="compositionally biased region" description="Polar residues" evidence="2">
    <location>
        <begin position="273"/>
        <end position="283"/>
    </location>
</feature>
<feature type="compositionally biased region" description="Polar residues" evidence="2">
    <location>
        <begin position="570"/>
        <end position="582"/>
    </location>
</feature>
<dbReference type="AlphaFoldDB" id="A0A8E2E5T5"/>
<keyword evidence="4" id="KW-1185">Reference proteome</keyword>
<sequence length="805" mass="88170">MPPRKQREPSATPSRRSARLNTPLPDTRPPAAPKASKPRAQPRKATPARAKAPIYISTIAAHGRANGLDVETALEASADDLDDLEERLKADREAKEEIIRVGRERERRRAIVLGQDPPPSPAPIAPPVDQEREKRERELEARDAREKAEKERQRRDEYLVGSKESIELIHQLERDRYPLPLVQEEEDEDEQASDAEDSMVIDLKSKTPITIEEEQQIQQPTTPAQPKGWGITTIFNSVKKYLPGLASSNPPHDPPGPVPPATAPPALRHDTVQDTTIIESPTQKAARRRPANSKRKKPVRQSGSRLPPLKITSVVGKAYAKNVLETLSEAEKPAFNDWYEQTRARAEKTLIEGAGQKRKREFPTIDRLESIPARPPWKSSGFGLVQEYFPDESDEEEAELPGFHKLMLLAEDTSSPAKRIKTTHNDSLGVSSSLSDINPRPASFPSPMFDNGNLKYQGGNVFQLSTATSAPPESVTETVTEAVTAPRSPSNIGRSYRFPEYDSDEDKDEDTSMLNAPQVDLTSTPSPQREDGASQPSDIAAATSASSASTQEPWTQQPPPAPTPAHASLPVTSVEASSTATQIPPPIESESDAVKRQRDKIERYRPLKPSRLRAASRLSSSTVGSEAADDDSVAATASSSLGNGLLTQGLCEESSTKLSDVQTPEHSLSPTIGDIHGSLSDNRRFWAAEYPDVRNGTQHNMTVGPIPEVLELDMVEPHIAATVIAAANNNPNYTADAVERFYGKNSGFAEFDPFNIDHGSDFSDVDFADDDSSSDDGVFTQSGEKVLSVKELEAQLMAHQQQEED</sequence>
<dbReference type="PANTHER" id="PTHR48125">
    <property type="entry name" value="LP07818P1"/>
    <property type="match status" value="1"/>
</dbReference>
<feature type="region of interest" description="Disordered" evidence="2">
    <location>
        <begin position="417"/>
        <end position="451"/>
    </location>
</feature>
<feature type="region of interest" description="Disordered" evidence="2">
    <location>
        <begin position="107"/>
        <end position="230"/>
    </location>
</feature>
<feature type="region of interest" description="Disordered" evidence="2">
    <location>
        <begin position="1"/>
        <end position="52"/>
    </location>
</feature>
<feature type="compositionally biased region" description="Low complexity" evidence="2">
    <location>
        <begin position="540"/>
        <end position="555"/>
    </location>
</feature>
<feature type="compositionally biased region" description="Polar residues" evidence="2">
    <location>
        <begin position="425"/>
        <end position="436"/>
    </location>
</feature>
<dbReference type="PANTHER" id="PTHR48125:SF12">
    <property type="entry name" value="AT HOOK TRANSCRIPTION FACTOR FAMILY-RELATED"/>
    <property type="match status" value="1"/>
</dbReference>
<protein>
    <submittedName>
        <fullName evidence="3">Uncharacterized protein</fullName>
    </submittedName>
</protein>
<evidence type="ECO:0000256" key="1">
    <source>
        <dbReference type="SAM" id="Coils"/>
    </source>
</evidence>
<feature type="region of interest" description="Disordered" evidence="2">
    <location>
        <begin position="465"/>
        <end position="631"/>
    </location>
</feature>
<keyword evidence="1" id="KW-0175">Coiled coil</keyword>
<feature type="compositionally biased region" description="Low complexity" evidence="2">
    <location>
        <begin position="470"/>
        <end position="486"/>
    </location>
</feature>
<proteinExistence type="predicted"/>